<feature type="compositionally biased region" description="Low complexity" evidence="3">
    <location>
        <begin position="514"/>
        <end position="532"/>
    </location>
</feature>
<dbReference type="AlphaFoldDB" id="A0A1I8Q6G0"/>
<dbReference type="VEuPathDB" id="VectorBase:SCAU014342"/>
<evidence type="ECO:0000313" key="5">
    <source>
        <dbReference type="Proteomes" id="UP000095300"/>
    </source>
</evidence>
<dbReference type="GO" id="GO:0051017">
    <property type="term" value="P:actin filament bundle assembly"/>
    <property type="evidence" value="ECO:0007669"/>
    <property type="project" value="TreeGrafter"/>
</dbReference>
<evidence type="ECO:0000256" key="3">
    <source>
        <dbReference type="SAM" id="MobiDB-lite"/>
    </source>
</evidence>
<feature type="compositionally biased region" description="Low complexity" evidence="3">
    <location>
        <begin position="89"/>
        <end position="118"/>
    </location>
</feature>
<name>A0A1I8Q6G0_STOCA</name>
<dbReference type="Proteomes" id="UP000095300">
    <property type="component" value="Unassembled WGS sequence"/>
</dbReference>
<feature type="region of interest" description="Disordered" evidence="3">
    <location>
        <begin position="41"/>
        <end position="118"/>
    </location>
</feature>
<accession>A0A1I8Q6G0</accession>
<feature type="compositionally biased region" description="Pro residues" evidence="3">
    <location>
        <begin position="226"/>
        <end position="239"/>
    </location>
</feature>
<sequence>MLGQKKCSRKNYFTLRLAQFHLFNLRTNKKAKLLNGASSVQQTTTGNGEISNNNNGGYQLLQNGNGGNYGKTSSHYQHLPHNGSGSGTSGPNNGNSSNYSLQQQQQQQHSQNHHYQQLQQSHIYGSSAEDHYELTQAQYGHTNGSVGCGSSSSRPNGPNLVNKQLVLPFVPPSFPNNSLDGITHLIKPSEYLKSISDKRSCPSSARSTDSEDYMHIQVSNQHPVTFDPPKPPPPPPLPMTPLTQHNTINSSDRNNTVKSISLNTQNPHHQDTTTRKQHQPLSAISIQDLNSVQLRRTDTQKVPKPYQMPARSLSMQCLSSTNDTYLKTDLIAELKISKDIPGIKKMKVEQQMANRFDSEHYSEITKQFTANNYVDQIPDKDPAGNVIPDWKRQMMAKKAAEKAKKEFEDRMAKEAENRRLSQIPQWKRDLLARREETENKLKAAVYTPKVEENNRVADTWRLKNRAMSIDNISMVSCATEIISSHVNKENGFGANGSQQNGHSDNRSVNGDSPQQNTNESQHQQQPTQQQQQQDDEDNENIIPWRAQLRKTNSRLSLI</sequence>
<dbReference type="STRING" id="35570.A0A1I8Q6G0"/>
<keyword evidence="1" id="KW-0677">Repeat</keyword>
<protein>
    <submittedName>
        <fullName evidence="4">Uncharacterized protein</fullName>
    </submittedName>
</protein>
<gene>
    <name evidence="4" type="primary">106092146</name>
</gene>
<dbReference type="GO" id="GO:0051015">
    <property type="term" value="F:actin filament binding"/>
    <property type="evidence" value="ECO:0007669"/>
    <property type="project" value="TreeGrafter"/>
</dbReference>
<dbReference type="InterPro" id="IPR052420">
    <property type="entry name" value="Espin/Espin-like"/>
</dbReference>
<reference evidence="4" key="1">
    <citation type="submission" date="2020-05" db="UniProtKB">
        <authorList>
            <consortium name="EnsemblMetazoa"/>
        </authorList>
    </citation>
    <scope>IDENTIFICATION</scope>
    <source>
        <strain evidence="4">USDA</strain>
    </source>
</reference>
<feature type="compositionally biased region" description="Polar residues" evidence="3">
    <location>
        <begin position="244"/>
        <end position="267"/>
    </location>
</feature>
<keyword evidence="2" id="KW-0040">ANK repeat</keyword>
<feature type="region of interest" description="Disordered" evidence="3">
    <location>
        <begin position="221"/>
        <end position="283"/>
    </location>
</feature>
<feature type="region of interest" description="Disordered" evidence="3">
    <location>
        <begin position="489"/>
        <end position="538"/>
    </location>
</feature>
<evidence type="ECO:0000256" key="2">
    <source>
        <dbReference type="ARBA" id="ARBA00023043"/>
    </source>
</evidence>
<dbReference type="PANTHER" id="PTHR24153">
    <property type="entry name" value="ESPIN"/>
    <property type="match status" value="1"/>
</dbReference>
<evidence type="ECO:0000256" key="1">
    <source>
        <dbReference type="ARBA" id="ARBA00022737"/>
    </source>
</evidence>
<proteinExistence type="predicted"/>
<dbReference type="EnsemblMetazoa" id="SCAU014342-RA">
    <property type="protein sequence ID" value="SCAU014342-PA"/>
    <property type="gene ID" value="SCAU014342"/>
</dbReference>
<keyword evidence="5" id="KW-1185">Reference proteome</keyword>
<feature type="compositionally biased region" description="Low complexity" evidence="3">
    <location>
        <begin position="43"/>
        <end position="63"/>
    </location>
</feature>
<feature type="compositionally biased region" description="Polar residues" evidence="3">
    <location>
        <begin position="495"/>
        <end position="513"/>
    </location>
</feature>
<organism evidence="4 5">
    <name type="scientific">Stomoxys calcitrans</name>
    <name type="common">Stable fly</name>
    <name type="synonym">Conops calcitrans</name>
    <dbReference type="NCBI Taxonomy" id="35570"/>
    <lineage>
        <taxon>Eukaryota</taxon>
        <taxon>Metazoa</taxon>
        <taxon>Ecdysozoa</taxon>
        <taxon>Arthropoda</taxon>
        <taxon>Hexapoda</taxon>
        <taxon>Insecta</taxon>
        <taxon>Pterygota</taxon>
        <taxon>Neoptera</taxon>
        <taxon>Endopterygota</taxon>
        <taxon>Diptera</taxon>
        <taxon>Brachycera</taxon>
        <taxon>Muscomorpha</taxon>
        <taxon>Muscoidea</taxon>
        <taxon>Muscidae</taxon>
        <taxon>Stomoxys</taxon>
    </lineage>
</organism>
<dbReference type="GO" id="GO:0005737">
    <property type="term" value="C:cytoplasm"/>
    <property type="evidence" value="ECO:0007669"/>
    <property type="project" value="TreeGrafter"/>
</dbReference>
<dbReference type="PANTHER" id="PTHR24153:SF8">
    <property type="entry name" value="FORKED, ISOFORM F"/>
    <property type="match status" value="1"/>
</dbReference>
<evidence type="ECO:0000313" key="4">
    <source>
        <dbReference type="EnsemblMetazoa" id="SCAU014342-PA"/>
    </source>
</evidence>